<evidence type="ECO:0000256" key="2">
    <source>
        <dbReference type="PIRSR" id="PIRSR620019-2"/>
    </source>
</evidence>
<organism evidence="4 5">
    <name type="scientific">Aminobacterium colombiense (strain DSM 12261 / ALA-1)</name>
    <dbReference type="NCBI Taxonomy" id="572547"/>
    <lineage>
        <taxon>Bacteria</taxon>
        <taxon>Thermotogati</taxon>
        <taxon>Synergistota</taxon>
        <taxon>Synergistia</taxon>
        <taxon>Synergistales</taxon>
        <taxon>Aminobacteriaceae</taxon>
        <taxon>Aminobacterium</taxon>
    </lineage>
</organism>
<keyword evidence="4" id="KW-0012">Acyltransferase</keyword>
<feature type="site" description="Increases basicity of active site His" evidence="1">
    <location>
        <position position="132"/>
    </location>
</feature>
<feature type="binding site" evidence="2">
    <location>
        <position position="66"/>
    </location>
    <ligand>
        <name>substrate</name>
    </ligand>
</feature>
<dbReference type="Proteomes" id="UP000002366">
    <property type="component" value="Chromosome"/>
</dbReference>
<dbReference type="NCBIfam" id="TIGR03570">
    <property type="entry name" value="NeuD_NnaD"/>
    <property type="match status" value="1"/>
</dbReference>
<evidence type="ECO:0000313" key="5">
    <source>
        <dbReference type="Proteomes" id="UP000002366"/>
    </source>
</evidence>
<dbReference type="CDD" id="cd03360">
    <property type="entry name" value="LbH_AT_putative"/>
    <property type="match status" value="1"/>
</dbReference>
<dbReference type="PANTHER" id="PTHR43300">
    <property type="entry name" value="ACETYLTRANSFERASE"/>
    <property type="match status" value="1"/>
</dbReference>
<dbReference type="PANTHER" id="PTHR43300:SF7">
    <property type="entry name" value="UDP-N-ACETYLBACILLOSAMINE N-ACETYLTRANSFERASE"/>
    <property type="match status" value="1"/>
</dbReference>
<reference evidence="4 5" key="1">
    <citation type="journal article" date="2010" name="Stand. Genomic Sci.">
        <title>Complete genome sequence of Aminobacterium colombiense type strain (ALA-1).</title>
        <authorList>
            <person name="Chertkov O."/>
            <person name="Sikorski J."/>
            <person name="Brambilla E."/>
            <person name="Lapidus A."/>
            <person name="Copeland A."/>
            <person name="Glavina Del Rio T."/>
            <person name="Nolan M."/>
            <person name="Lucas S."/>
            <person name="Tice H."/>
            <person name="Cheng J.F."/>
            <person name="Han C."/>
            <person name="Detter J.C."/>
            <person name="Bruce D."/>
            <person name="Tapia R."/>
            <person name="Goodwin L."/>
            <person name="Pitluck S."/>
            <person name="Liolios K."/>
            <person name="Ivanova N."/>
            <person name="Mavromatis K."/>
            <person name="Ovchinnikova G."/>
            <person name="Pati A."/>
            <person name="Chen A."/>
            <person name="Palaniappan K."/>
            <person name="Land M."/>
            <person name="Hauser L."/>
            <person name="Chang Y.J."/>
            <person name="Jeffries C.D."/>
            <person name="Spring S."/>
            <person name="Rohde M."/>
            <person name="Goker M."/>
            <person name="Bristow J."/>
            <person name="Eisen J.A."/>
            <person name="Markowitz V."/>
            <person name="Hugenholtz P."/>
            <person name="Kyrpides N.C."/>
            <person name="Klenk H.P."/>
        </authorList>
    </citation>
    <scope>NUCLEOTIDE SEQUENCE [LARGE SCALE GENOMIC DNA]</scope>
    <source>
        <strain evidence="5">DSM 12261 / ALA-1</strain>
    </source>
</reference>
<gene>
    <name evidence="4" type="ordered locus">Amico_1718</name>
</gene>
<dbReference type="Pfam" id="PF17836">
    <property type="entry name" value="PglD_N"/>
    <property type="match status" value="1"/>
</dbReference>
<evidence type="ECO:0000313" key="4">
    <source>
        <dbReference type="EMBL" id="ADE57833.1"/>
    </source>
</evidence>
<feature type="binding site" evidence="2">
    <location>
        <position position="140"/>
    </location>
    <ligand>
        <name>acetyl-CoA</name>
        <dbReference type="ChEBI" id="CHEBI:57288"/>
    </ligand>
</feature>
<name>D5EH01_AMICL</name>
<keyword evidence="4" id="KW-0808">Transferase</keyword>
<dbReference type="RefSeq" id="WP_013049095.1">
    <property type="nucleotide sequence ID" value="NC_014011.1"/>
</dbReference>
<dbReference type="InterPro" id="IPR041561">
    <property type="entry name" value="PglD_N"/>
</dbReference>
<dbReference type="SUPFAM" id="SSF51161">
    <property type="entry name" value="Trimeric LpxA-like enzymes"/>
    <property type="match status" value="1"/>
</dbReference>
<evidence type="ECO:0000259" key="3">
    <source>
        <dbReference type="Pfam" id="PF17836"/>
    </source>
</evidence>
<protein>
    <submittedName>
        <fullName evidence="4">Sugar O-acyltransferase, sialic acid O-acetyltransferase NeuD family</fullName>
    </submittedName>
</protein>
<dbReference type="GO" id="GO:0016746">
    <property type="term" value="F:acyltransferase activity"/>
    <property type="evidence" value="ECO:0007669"/>
    <property type="project" value="UniProtKB-KW"/>
</dbReference>
<dbReference type="Gene3D" id="2.160.10.10">
    <property type="entry name" value="Hexapeptide repeat proteins"/>
    <property type="match status" value="1"/>
</dbReference>
<dbReference type="HOGENOM" id="CLU_081811_2_0_0"/>
<evidence type="ECO:0000256" key="1">
    <source>
        <dbReference type="PIRSR" id="PIRSR620019-1"/>
    </source>
</evidence>
<sequence length="203" mass="21376">MNEVSIIGAGGHAKVVISTLQACGCAINAIYDDNPTLWNSSIWNIPIVGGTHLLANEETYAIIAIGDNKTRQKIASCLPHVKWVTAIHPFSMVHSSVSIGEGSVVFAGAVIQPDTIIGKHVIVNTSASIDHDCRIGNFVHIAPGCHLAGNVQVKEGALLGVGTTVIPNVTINQWAIAGAGSNVITSLENNKIYIGNPAKRMKR</sequence>
<accession>D5EH01</accession>
<dbReference type="EMBL" id="CP001997">
    <property type="protein sequence ID" value="ADE57833.1"/>
    <property type="molecule type" value="Genomic_DNA"/>
</dbReference>
<dbReference type="eggNOG" id="COG0110">
    <property type="taxonomic scope" value="Bacteria"/>
</dbReference>
<proteinExistence type="predicted"/>
<keyword evidence="5" id="KW-1185">Reference proteome</keyword>
<dbReference type="AlphaFoldDB" id="D5EH01"/>
<dbReference type="InterPro" id="IPR050179">
    <property type="entry name" value="Trans_hexapeptide_repeat"/>
</dbReference>
<dbReference type="InterPro" id="IPR011004">
    <property type="entry name" value="Trimer_LpxA-like_sf"/>
</dbReference>
<dbReference type="InterPro" id="IPR020019">
    <property type="entry name" value="AcTrfase_PglD-like"/>
</dbReference>
<dbReference type="KEGG" id="aco:Amico_1718"/>
<dbReference type="Gene3D" id="3.40.50.20">
    <property type="match status" value="1"/>
</dbReference>
<feature type="domain" description="PglD N-terminal" evidence="3">
    <location>
        <begin position="4"/>
        <end position="76"/>
    </location>
</feature>
<feature type="active site" description="Proton acceptor" evidence="1">
    <location>
        <position position="131"/>
    </location>
</feature>
<dbReference type="STRING" id="572547.Amico_1718"/>
<dbReference type="OrthoDB" id="9794407at2"/>